<dbReference type="Proteomes" id="UP000030765">
    <property type="component" value="Unassembled WGS sequence"/>
</dbReference>
<protein>
    <submittedName>
        <fullName evidence="2">AGAP011020-PA-like protein</fullName>
    </submittedName>
</protein>
<reference evidence="3" key="2">
    <citation type="submission" date="2020-05" db="UniProtKB">
        <authorList>
            <consortium name="EnsemblMetazoa"/>
        </authorList>
    </citation>
    <scope>IDENTIFICATION</scope>
</reference>
<dbReference type="InterPro" id="IPR036846">
    <property type="entry name" value="GM2-AP_sf"/>
</dbReference>
<dbReference type="EMBL" id="ATLV01021650">
    <property type="status" value="NOT_ANNOTATED_CDS"/>
    <property type="molecule type" value="Genomic_DNA"/>
</dbReference>
<sequence>MSNVRFVLVTSVLCVAISTGFVRLVPVVHTIRNKLNDKFANANSTIHQEGKEQRNQSLDWEIEVKREIRDLRVTVTYYIVSSDGTTQNALISRSVELCAFLRRPTMDRFLKNFYVHMQFESILPARCPIKQGHYAIRNVRPSDISIPGFLPESDFILEVAWNQKARNEPLAQSRTFGKLIRVVD</sequence>
<dbReference type="InterPro" id="IPR010512">
    <property type="entry name" value="DUF1091"/>
</dbReference>
<proteinExistence type="predicted"/>
<dbReference type="Pfam" id="PF06477">
    <property type="entry name" value="DUF1091"/>
    <property type="match status" value="1"/>
</dbReference>
<reference evidence="2 4" key="1">
    <citation type="journal article" date="2014" name="BMC Genomics">
        <title>Genome sequence of Anopheles sinensis provides insight into genetics basis of mosquito competence for malaria parasites.</title>
        <authorList>
            <person name="Zhou D."/>
            <person name="Zhang D."/>
            <person name="Ding G."/>
            <person name="Shi L."/>
            <person name="Hou Q."/>
            <person name="Ye Y."/>
            <person name="Xu Y."/>
            <person name="Zhou H."/>
            <person name="Xiong C."/>
            <person name="Li S."/>
            <person name="Yu J."/>
            <person name="Hong S."/>
            <person name="Yu X."/>
            <person name="Zou P."/>
            <person name="Chen C."/>
            <person name="Chang X."/>
            <person name="Wang W."/>
            <person name="Lv Y."/>
            <person name="Sun Y."/>
            <person name="Ma L."/>
            <person name="Shen B."/>
            <person name="Zhu C."/>
        </authorList>
    </citation>
    <scope>NUCLEOTIDE SEQUENCE [LARGE SCALE GENOMIC DNA]</scope>
</reference>
<dbReference type="EnsemblMetazoa" id="ASIC014781-RA">
    <property type="protein sequence ID" value="ASIC014781-PA"/>
    <property type="gene ID" value="ASIC014781"/>
</dbReference>
<organism evidence="2">
    <name type="scientific">Anopheles sinensis</name>
    <name type="common">Mosquito</name>
    <dbReference type="NCBI Taxonomy" id="74873"/>
    <lineage>
        <taxon>Eukaryota</taxon>
        <taxon>Metazoa</taxon>
        <taxon>Ecdysozoa</taxon>
        <taxon>Arthropoda</taxon>
        <taxon>Hexapoda</taxon>
        <taxon>Insecta</taxon>
        <taxon>Pterygota</taxon>
        <taxon>Neoptera</taxon>
        <taxon>Endopterygota</taxon>
        <taxon>Diptera</taxon>
        <taxon>Nematocera</taxon>
        <taxon>Culicoidea</taxon>
        <taxon>Culicidae</taxon>
        <taxon>Anophelinae</taxon>
        <taxon>Anopheles</taxon>
    </lineage>
</organism>
<evidence type="ECO:0000313" key="2">
    <source>
        <dbReference type="EMBL" id="KFB46778.1"/>
    </source>
</evidence>
<dbReference type="PANTHER" id="PTHR20898">
    <property type="entry name" value="DAEDALUS ON 3-RELATED-RELATED"/>
    <property type="match status" value="1"/>
</dbReference>
<accession>A0A084W984</accession>
<dbReference type="EMBL" id="KE525321">
    <property type="protein sequence ID" value="KFB46778.1"/>
    <property type="molecule type" value="Genomic_DNA"/>
</dbReference>
<dbReference type="VEuPathDB" id="VectorBase:ASIC014781"/>
<dbReference type="AlphaFoldDB" id="A0A084W984"/>
<dbReference type="OrthoDB" id="7737395at2759"/>
<evidence type="ECO:0000313" key="4">
    <source>
        <dbReference type="Proteomes" id="UP000030765"/>
    </source>
</evidence>
<dbReference type="OMA" id="SVELCAF"/>
<keyword evidence="4" id="KW-1185">Reference proteome</keyword>
<name>A0A084W984_ANOSI</name>
<dbReference type="PANTHER" id="PTHR20898:SF1">
    <property type="entry name" value="MD-2-RELATED LIPID-RECOGNITION DOMAIN-CONTAINING PROTEIN"/>
    <property type="match status" value="1"/>
</dbReference>
<keyword evidence="1" id="KW-0732">Signal</keyword>
<dbReference type="Gene3D" id="2.70.220.10">
    <property type="entry name" value="Ganglioside GM2 activator"/>
    <property type="match status" value="1"/>
</dbReference>
<evidence type="ECO:0000256" key="1">
    <source>
        <dbReference type="ARBA" id="ARBA00022729"/>
    </source>
</evidence>
<evidence type="ECO:0000313" key="3">
    <source>
        <dbReference type="EnsemblMetazoa" id="ASIC014781-PA"/>
    </source>
</evidence>
<gene>
    <name evidence="2" type="ORF">ZHAS_00014781</name>
</gene>